<evidence type="ECO:0000259" key="11">
    <source>
        <dbReference type="SMART" id="SM00642"/>
    </source>
</evidence>
<evidence type="ECO:0000256" key="2">
    <source>
        <dbReference type="ARBA" id="ARBA00002953"/>
    </source>
</evidence>
<dbReference type="PIRSF" id="PIRSF000463">
    <property type="entry name" value="GlgB"/>
    <property type="match status" value="1"/>
</dbReference>
<protein>
    <recommendedName>
        <fullName evidence="10">1,4-alpha-glucan branching enzyme GlgB</fullName>
        <ecNumber evidence="10">2.4.1.18</ecNumber>
    </recommendedName>
    <alternativeName>
        <fullName evidence="10">1,4-alpha-D-glucan:1,4-alpha-D-glucan 6-glucosyl-transferase</fullName>
    </alternativeName>
    <alternativeName>
        <fullName evidence="10">Alpha-(1-&gt;4)-glucan branching enzyme</fullName>
    </alternativeName>
    <alternativeName>
        <fullName evidence="10">Glycogen branching enzyme</fullName>
        <shortName evidence="10">BE</shortName>
    </alternativeName>
</protein>
<dbReference type="Gene3D" id="2.60.40.10">
    <property type="entry name" value="Immunoglobulins"/>
    <property type="match status" value="2"/>
</dbReference>
<evidence type="ECO:0000256" key="1">
    <source>
        <dbReference type="ARBA" id="ARBA00000826"/>
    </source>
</evidence>
<dbReference type="NCBIfam" id="NF003811">
    <property type="entry name" value="PRK05402.1"/>
    <property type="match status" value="1"/>
</dbReference>
<keyword evidence="6 10" id="KW-0328">Glycosyltransferase</keyword>
<gene>
    <name evidence="10 12" type="primary">glgB</name>
    <name evidence="12" type="ORF">MOX91_08370</name>
</gene>
<comment type="function">
    <text evidence="2 10">Catalyzes the formation of the alpha-1,6-glucosidic linkages in glycogen by scission of a 1,4-alpha-linked oligosaccharide from growing alpha-1,4-glucan chains and the subsequent attachment of the oligosaccharide to the alpha-1,6 position.</text>
</comment>
<dbReference type="InterPro" id="IPR004193">
    <property type="entry name" value="Glyco_hydro_13_N"/>
</dbReference>
<dbReference type="Proteomes" id="UP001275932">
    <property type="component" value="Unassembled WGS sequence"/>
</dbReference>
<feature type="domain" description="Glycosyl hydrolase family 13 catalytic" evidence="11">
    <location>
        <begin position="249"/>
        <end position="602"/>
    </location>
</feature>
<feature type="active site" description="Proton donor" evidence="10">
    <location>
        <position position="461"/>
    </location>
</feature>
<comment type="pathway">
    <text evidence="3 10">Glycan biosynthesis; glycogen biosynthesis.</text>
</comment>
<keyword evidence="8 10" id="KW-0320">Glycogen biosynthesis</keyword>
<dbReference type="CDD" id="cd11322">
    <property type="entry name" value="AmyAc_Glg_BE"/>
    <property type="match status" value="1"/>
</dbReference>
<dbReference type="InterPro" id="IPR044143">
    <property type="entry name" value="GlgB_N_E_set_prok"/>
</dbReference>
<dbReference type="EC" id="2.4.1.18" evidence="10"/>
<dbReference type="HAMAP" id="MF_00685">
    <property type="entry name" value="GlgB"/>
    <property type="match status" value="1"/>
</dbReference>
<dbReference type="InterPro" id="IPR006407">
    <property type="entry name" value="GlgB"/>
</dbReference>
<keyword evidence="9 10" id="KW-0119">Carbohydrate metabolism</keyword>
<dbReference type="InterPro" id="IPR013783">
    <property type="entry name" value="Ig-like_fold"/>
</dbReference>
<evidence type="ECO:0000256" key="7">
    <source>
        <dbReference type="ARBA" id="ARBA00022679"/>
    </source>
</evidence>
<comment type="similarity">
    <text evidence="4 10">Belongs to the glycosyl hydrolase 13 family. GlgB subfamily.</text>
</comment>
<comment type="catalytic activity">
    <reaction evidence="1 10">
        <text>Transfers a segment of a (1-&gt;4)-alpha-D-glucan chain to a primary hydroxy group in a similar glucan chain.</text>
        <dbReference type="EC" id="2.4.1.18"/>
    </reaction>
</comment>
<dbReference type="NCBIfam" id="NF008967">
    <property type="entry name" value="PRK12313.1"/>
    <property type="match status" value="1"/>
</dbReference>
<name>A0ABU4WIT6_9BACT</name>
<keyword evidence="13" id="KW-1185">Reference proteome</keyword>
<dbReference type="InterPro" id="IPR013780">
    <property type="entry name" value="Glyco_hydro_b"/>
</dbReference>
<evidence type="ECO:0000256" key="3">
    <source>
        <dbReference type="ARBA" id="ARBA00004964"/>
    </source>
</evidence>
<evidence type="ECO:0000256" key="5">
    <source>
        <dbReference type="ARBA" id="ARBA00022600"/>
    </source>
</evidence>
<dbReference type="SUPFAM" id="SSF51011">
    <property type="entry name" value="Glycosyl hydrolase domain"/>
    <property type="match status" value="1"/>
</dbReference>
<evidence type="ECO:0000256" key="6">
    <source>
        <dbReference type="ARBA" id="ARBA00022676"/>
    </source>
</evidence>
<organism evidence="12 13">
    <name type="scientific">Intestinicryptomonas porci</name>
    <dbReference type="NCBI Taxonomy" id="2926320"/>
    <lineage>
        <taxon>Bacteria</taxon>
        <taxon>Pseudomonadati</taxon>
        <taxon>Verrucomicrobiota</taxon>
        <taxon>Opitutia</taxon>
        <taxon>Opitutales</taxon>
        <taxon>Intestinicryptomonaceae</taxon>
        <taxon>Intestinicryptomonas</taxon>
    </lineage>
</organism>
<evidence type="ECO:0000313" key="13">
    <source>
        <dbReference type="Proteomes" id="UP001275932"/>
    </source>
</evidence>
<dbReference type="InterPro" id="IPR054169">
    <property type="entry name" value="GlgB_N"/>
</dbReference>
<dbReference type="SUPFAM" id="SSF81296">
    <property type="entry name" value="E set domains"/>
    <property type="match status" value="1"/>
</dbReference>
<reference evidence="12 13" key="1">
    <citation type="submission" date="2022-03" db="EMBL/GenBank/DDBJ databases">
        <title>Novel taxa within the pig intestine.</title>
        <authorList>
            <person name="Wylensek D."/>
            <person name="Bishof K."/>
            <person name="Afrizal A."/>
            <person name="Clavel T."/>
        </authorList>
    </citation>
    <scope>NUCLEOTIDE SEQUENCE [LARGE SCALE GENOMIC DNA]</scope>
    <source>
        <strain evidence="12 13">CLA-KB-P66</strain>
    </source>
</reference>
<dbReference type="InterPro" id="IPR006047">
    <property type="entry name" value="GH13_cat_dom"/>
</dbReference>
<accession>A0ABU4WIT6</accession>
<comment type="subunit">
    <text evidence="10">Monomer.</text>
</comment>
<dbReference type="Pfam" id="PF02806">
    <property type="entry name" value="Alpha-amylase_C"/>
    <property type="match status" value="1"/>
</dbReference>
<dbReference type="Pfam" id="PF02922">
    <property type="entry name" value="CBM_48"/>
    <property type="match status" value="1"/>
</dbReference>
<dbReference type="CDD" id="cd02855">
    <property type="entry name" value="E_set_GBE_prok_N"/>
    <property type="match status" value="1"/>
</dbReference>
<feature type="active site" description="Nucleophile" evidence="10">
    <location>
        <position position="408"/>
    </location>
</feature>
<evidence type="ECO:0000256" key="10">
    <source>
        <dbReference type="HAMAP-Rule" id="MF_00685"/>
    </source>
</evidence>
<dbReference type="Gene3D" id="3.20.20.80">
    <property type="entry name" value="Glycosidases"/>
    <property type="match status" value="1"/>
</dbReference>
<dbReference type="SUPFAM" id="SSF51445">
    <property type="entry name" value="(Trans)glycosidases"/>
    <property type="match status" value="1"/>
</dbReference>
<evidence type="ECO:0000256" key="8">
    <source>
        <dbReference type="ARBA" id="ARBA00023056"/>
    </source>
</evidence>
<dbReference type="InterPro" id="IPR006048">
    <property type="entry name" value="A-amylase/branching_C"/>
</dbReference>
<dbReference type="PANTHER" id="PTHR43651">
    <property type="entry name" value="1,4-ALPHA-GLUCAN-BRANCHING ENZYME"/>
    <property type="match status" value="1"/>
</dbReference>
<dbReference type="Pfam" id="PF00128">
    <property type="entry name" value="Alpha-amylase"/>
    <property type="match status" value="1"/>
</dbReference>
<dbReference type="InterPro" id="IPR017853">
    <property type="entry name" value="GH"/>
</dbReference>
<dbReference type="SMART" id="SM00642">
    <property type="entry name" value="Aamy"/>
    <property type="match status" value="1"/>
</dbReference>
<dbReference type="InterPro" id="IPR037439">
    <property type="entry name" value="Branching_enzy"/>
</dbReference>
<evidence type="ECO:0000256" key="9">
    <source>
        <dbReference type="ARBA" id="ARBA00023277"/>
    </source>
</evidence>
<dbReference type="EMBL" id="JALBUT010000010">
    <property type="protein sequence ID" value="MDX8416183.1"/>
    <property type="molecule type" value="Genomic_DNA"/>
</dbReference>
<dbReference type="Pfam" id="PF22019">
    <property type="entry name" value="GlgB_N"/>
    <property type="match status" value="1"/>
</dbReference>
<dbReference type="RefSeq" id="WP_370397638.1">
    <property type="nucleotide sequence ID" value="NZ_JALBUT010000010.1"/>
</dbReference>
<evidence type="ECO:0000313" key="12">
    <source>
        <dbReference type="EMBL" id="MDX8416183.1"/>
    </source>
</evidence>
<comment type="caution">
    <text evidence="12">The sequence shown here is derived from an EMBL/GenBank/DDBJ whole genome shotgun (WGS) entry which is preliminary data.</text>
</comment>
<keyword evidence="5 10" id="KW-0321">Glycogen metabolism</keyword>
<dbReference type="PANTHER" id="PTHR43651:SF3">
    <property type="entry name" value="1,4-ALPHA-GLUCAN-BRANCHING ENZYME"/>
    <property type="match status" value="1"/>
</dbReference>
<dbReference type="GO" id="GO:0003844">
    <property type="term" value="F:1,4-alpha-glucan branching enzyme activity"/>
    <property type="evidence" value="ECO:0007669"/>
    <property type="project" value="UniProtKB-EC"/>
</dbReference>
<dbReference type="InterPro" id="IPR014756">
    <property type="entry name" value="Ig_E-set"/>
</dbReference>
<dbReference type="Gene3D" id="2.60.40.1180">
    <property type="entry name" value="Golgi alpha-mannosidase II"/>
    <property type="match status" value="1"/>
</dbReference>
<keyword evidence="7 10" id="KW-0808">Transferase</keyword>
<evidence type="ECO:0000256" key="4">
    <source>
        <dbReference type="ARBA" id="ARBA00009000"/>
    </source>
</evidence>
<dbReference type="NCBIfam" id="TIGR01515">
    <property type="entry name" value="branching_enzym"/>
    <property type="match status" value="1"/>
</dbReference>
<sequence length="726" mass="83650">MPKEYINEILHARSNSPHDFLGMHETPEGVVVRAFVINAATCEVVDVADDMRLRYKMKKLDDAGLYEVEIPKRRMFFYRLRTTTYAGEVRQFYDPYSFLPSLSSDDLYLIGKGDEHKIYDKLGSHVKDYGGIKGTAFSVWAPTARRVSVVGNFNEWDGRYHQMRMLGSSGIWEIFIPGLLTGAKYKYEILPEHSDTPFLKTDPYAVSFEPSPYNAAIITDVSSYKWSDSDWIKNREKTDWKKKPLSIYEVHLGSWKRKVEDGFRPLRYAEIADELIKYCLETGFTHVEFLPLSEYPFDGSWGYQVTGFYAPTHRYGTPFEFMQMVDKFHQAGIGVIMDWVPAHFPRDFFALARFDGSCLYEHSDPRQGEQRDWGTLCFNYGRHEVRNFLIGSALAWFDRFHIDGLRVDAVASMLYLDYSRRDGEWIPNKFGGNENLEAIDFLQKTNSLVKKYFAGSIMIAEESTAFAGVTKPVSEGGLGFDFKWNMGWMHDTLSYMKEDPINRKYHHNRLTFPAIYQFTENFVSVYSHDEVVHGKGSMVNKMGGAYWGDKIANLRALYAYMWFWPGKKTLFMGDEFGQSREWKYDESLDWHFLEYPEHAGIRRVVADAAKIYKEDAELAKNDLNSEAFSWINCNDGDNSVISFLRKAGKSTYVVVCNFTPVLRRGYRVGLPEKGQWSEILNTDSEIYAGGGEGNQGKIVAEDVPFDNFKYSSSITLPPMSTLVFKF</sequence>
<proteinExistence type="inferred from homology"/>